<comment type="caution">
    <text evidence="1">The sequence shown here is derived from an EMBL/GenBank/DDBJ whole genome shotgun (WGS) entry which is preliminary data.</text>
</comment>
<proteinExistence type="predicted"/>
<gene>
    <name evidence="1" type="ORF">M5D96_011489</name>
</gene>
<name>A0A9P9YEX6_9MUSC</name>
<keyword evidence="2" id="KW-1185">Reference proteome</keyword>
<reference evidence="1" key="1">
    <citation type="journal article" date="2023" name="Genome Biol. Evol.">
        <title>Long-read-based Genome Assembly of Drosophila gunungcola Reveals Fewer Chemosensory Genes in Flower-breeding Species.</title>
        <authorList>
            <person name="Negi A."/>
            <person name="Liao B.Y."/>
            <person name="Yeh S.D."/>
        </authorList>
    </citation>
    <scope>NUCLEOTIDE SEQUENCE</scope>
    <source>
        <strain evidence="1">Sukarami</strain>
    </source>
</reference>
<sequence length="153" mass="15797">MKYPPRSMAVCVLALLKLTRLLVLLDGGLHQRQVLAQEALESAVGPGVGGRLLLVLVGALLDVGLQRCLVLLALAQLRHQIVHLEALGLIEQVEFDEDTLDVVAGDLVLGIVEGLVLGDQGLGHLAGGAALLAHILQILGGAEFVLGGGGLDG</sequence>
<evidence type="ECO:0000313" key="2">
    <source>
        <dbReference type="Proteomes" id="UP001059596"/>
    </source>
</evidence>
<organism evidence="1 2">
    <name type="scientific">Drosophila gunungcola</name>
    <name type="common">fruit fly</name>
    <dbReference type="NCBI Taxonomy" id="103775"/>
    <lineage>
        <taxon>Eukaryota</taxon>
        <taxon>Metazoa</taxon>
        <taxon>Ecdysozoa</taxon>
        <taxon>Arthropoda</taxon>
        <taxon>Hexapoda</taxon>
        <taxon>Insecta</taxon>
        <taxon>Pterygota</taxon>
        <taxon>Neoptera</taxon>
        <taxon>Endopterygota</taxon>
        <taxon>Diptera</taxon>
        <taxon>Brachycera</taxon>
        <taxon>Muscomorpha</taxon>
        <taxon>Ephydroidea</taxon>
        <taxon>Drosophilidae</taxon>
        <taxon>Drosophila</taxon>
        <taxon>Sophophora</taxon>
    </lineage>
</organism>
<accession>A0A9P9YEX6</accession>
<protein>
    <submittedName>
        <fullName evidence="1">Uncharacterized protein</fullName>
    </submittedName>
</protein>
<evidence type="ECO:0000313" key="1">
    <source>
        <dbReference type="EMBL" id="KAI8035739.1"/>
    </source>
</evidence>
<dbReference type="EMBL" id="JAMKOV010000031">
    <property type="protein sequence ID" value="KAI8035739.1"/>
    <property type="molecule type" value="Genomic_DNA"/>
</dbReference>
<dbReference type="AlphaFoldDB" id="A0A9P9YEX6"/>
<dbReference type="Proteomes" id="UP001059596">
    <property type="component" value="Unassembled WGS sequence"/>
</dbReference>